<gene>
    <name evidence="2" type="ORF">FHS94_003348</name>
</gene>
<accession>A0A7W9EX74</accession>
<dbReference type="RefSeq" id="WP_184059807.1">
    <property type="nucleotide sequence ID" value="NZ_JACIJK010000011.1"/>
</dbReference>
<evidence type="ECO:0000313" key="3">
    <source>
        <dbReference type="Proteomes" id="UP000546200"/>
    </source>
</evidence>
<evidence type="ECO:0000256" key="1">
    <source>
        <dbReference type="SAM" id="Phobius"/>
    </source>
</evidence>
<reference evidence="2 3" key="1">
    <citation type="submission" date="2020-08" db="EMBL/GenBank/DDBJ databases">
        <title>Genomic Encyclopedia of Type Strains, Phase IV (KMG-IV): sequencing the most valuable type-strain genomes for metagenomic binning, comparative biology and taxonomic classification.</title>
        <authorList>
            <person name="Goeker M."/>
        </authorList>
    </citation>
    <scope>NUCLEOTIDE SEQUENCE [LARGE SCALE GENOMIC DNA]</scope>
    <source>
        <strain evidence="2 3">DSM 100044</strain>
    </source>
</reference>
<feature type="transmembrane region" description="Helical" evidence="1">
    <location>
        <begin position="75"/>
        <end position="99"/>
    </location>
</feature>
<feature type="transmembrane region" description="Helical" evidence="1">
    <location>
        <begin position="47"/>
        <end position="69"/>
    </location>
</feature>
<keyword evidence="1" id="KW-0812">Transmembrane</keyword>
<name>A0A7W9EX74_9SPHN</name>
<keyword evidence="1" id="KW-1133">Transmembrane helix</keyword>
<dbReference type="Proteomes" id="UP000546200">
    <property type="component" value="Unassembled WGS sequence"/>
</dbReference>
<dbReference type="AlphaFoldDB" id="A0A7W9EX74"/>
<proteinExistence type="predicted"/>
<dbReference type="EMBL" id="JACIJK010000011">
    <property type="protein sequence ID" value="MBB5716482.1"/>
    <property type="molecule type" value="Genomic_DNA"/>
</dbReference>
<comment type="caution">
    <text evidence="2">The sequence shown here is derived from an EMBL/GenBank/DDBJ whole genome shotgun (WGS) entry which is preliminary data.</text>
</comment>
<protein>
    <submittedName>
        <fullName evidence="2">Uncharacterized protein</fullName>
    </submittedName>
</protein>
<feature type="transmembrane region" description="Helical" evidence="1">
    <location>
        <begin position="6"/>
        <end position="27"/>
    </location>
</feature>
<organism evidence="2 3">
    <name type="scientific">Sphingomonas aerophila</name>
    <dbReference type="NCBI Taxonomy" id="1344948"/>
    <lineage>
        <taxon>Bacteria</taxon>
        <taxon>Pseudomonadati</taxon>
        <taxon>Pseudomonadota</taxon>
        <taxon>Alphaproteobacteria</taxon>
        <taxon>Sphingomonadales</taxon>
        <taxon>Sphingomonadaceae</taxon>
        <taxon>Sphingomonas</taxon>
    </lineage>
</organism>
<keyword evidence="3" id="KW-1185">Reference proteome</keyword>
<evidence type="ECO:0000313" key="2">
    <source>
        <dbReference type="EMBL" id="MBB5716482.1"/>
    </source>
</evidence>
<keyword evidence="1" id="KW-0472">Membrane</keyword>
<sequence>MLTPLAALVLTYALTLGIAALAAAILWRPLRILLGEICGTEERSRFWTVWSTVMTVLAPMLIVSIGGMVTDAALLVRGTVSAALTGVLLALIGMGYAVWSRSPRQA</sequence>